<dbReference type="InterPro" id="IPR012340">
    <property type="entry name" value="NA-bd_OB-fold"/>
</dbReference>
<dbReference type="HOGENOM" id="CLU_001600_0_0_9"/>
<dbReference type="InterPro" id="IPR029460">
    <property type="entry name" value="DNAPol_HHH"/>
</dbReference>
<evidence type="ECO:0000256" key="3">
    <source>
        <dbReference type="ARBA" id="ARBA00012417"/>
    </source>
</evidence>
<evidence type="ECO:0000256" key="6">
    <source>
        <dbReference type="ARBA" id="ARBA00022695"/>
    </source>
</evidence>
<dbReference type="InterPro" id="IPR004365">
    <property type="entry name" value="NA-bd_OB_tRNA"/>
</dbReference>
<evidence type="ECO:0000259" key="11">
    <source>
        <dbReference type="SMART" id="SM00481"/>
    </source>
</evidence>
<dbReference type="CDD" id="cd12113">
    <property type="entry name" value="PHP_PolIIIA_DnaE3"/>
    <property type="match status" value="1"/>
</dbReference>
<dbReference type="Pfam" id="PF17657">
    <property type="entry name" value="DNA_pol3_finger"/>
    <property type="match status" value="1"/>
</dbReference>
<dbReference type="Proteomes" id="UP000006556">
    <property type="component" value="Chromosome"/>
</dbReference>
<dbReference type="GO" id="GO:0005737">
    <property type="term" value="C:cytoplasm"/>
    <property type="evidence" value="ECO:0007669"/>
    <property type="project" value="UniProtKB-SubCell"/>
</dbReference>
<evidence type="ECO:0000313" key="12">
    <source>
        <dbReference type="EMBL" id="BAF60401.1"/>
    </source>
</evidence>
<keyword evidence="6" id="KW-0548">Nucleotidyltransferase</keyword>
<dbReference type="InterPro" id="IPR003141">
    <property type="entry name" value="Pol/His_phosphatase_N"/>
</dbReference>
<comment type="subcellular location">
    <subcellularLocation>
        <location evidence="1">Cytoplasm</location>
    </subcellularLocation>
</comment>
<comment type="catalytic activity">
    <reaction evidence="10">
        <text>DNA(n) + a 2'-deoxyribonucleoside 5'-triphosphate = DNA(n+1) + diphosphate</text>
        <dbReference type="Rhea" id="RHEA:22508"/>
        <dbReference type="Rhea" id="RHEA-COMP:17339"/>
        <dbReference type="Rhea" id="RHEA-COMP:17340"/>
        <dbReference type="ChEBI" id="CHEBI:33019"/>
        <dbReference type="ChEBI" id="CHEBI:61560"/>
        <dbReference type="ChEBI" id="CHEBI:173112"/>
        <dbReference type="EC" id="2.7.7.7"/>
    </reaction>
</comment>
<dbReference type="AlphaFoldDB" id="A5D017"/>
<dbReference type="InterPro" id="IPR011708">
    <property type="entry name" value="DNA_pol3_alpha_NTPase_dom"/>
</dbReference>
<evidence type="ECO:0000256" key="4">
    <source>
        <dbReference type="ARBA" id="ARBA00019114"/>
    </source>
</evidence>
<reference evidence="13" key="1">
    <citation type="journal article" date="2008" name="Genome Res.">
        <title>The genome of Pelotomaculum thermopropionicum reveals niche-associated evolution in anaerobic microbiota.</title>
        <authorList>
            <person name="Kosaka T."/>
            <person name="Kato S."/>
            <person name="Shimoyama T."/>
            <person name="Ishii S."/>
            <person name="Abe T."/>
            <person name="Watanabe K."/>
        </authorList>
    </citation>
    <scope>NUCLEOTIDE SEQUENCE [LARGE SCALE GENOMIC DNA]</scope>
    <source>
        <strain evidence="13">DSM 13744 / JCM 10971 / SI</strain>
    </source>
</reference>
<proteinExistence type="inferred from homology"/>
<dbReference type="GO" id="GO:0008408">
    <property type="term" value="F:3'-5' exonuclease activity"/>
    <property type="evidence" value="ECO:0007669"/>
    <property type="project" value="InterPro"/>
</dbReference>
<keyword evidence="5" id="KW-0808">Transferase</keyword>
<dbReference type="EMBL" id="AP009389">
    <property type="protein sequence ID" value="BAF60401.1"/>
    <property type="molecule type" value="Genomic_DNA"/>
</dbReference>
<dbReference type="InterPro" id="IPR004013">
    <property type="entry name" value="PHP_dom"/>
</dbReference>
<dbReference type="GO" id="GO:0006260">
    <property type="term" value="P:DNA replication"/>
    <property type="evidence" value="ECO:0007669"/>
    <property type="project" value="UniProtKB-KW"/>
</dbReference>
<dbReference type="Gene3D" id="2.40.50.140">
    <property type="entry name" value="Nucleic acid-binding proteins"/>
    <property type="match status" value="1"/>
</dbReference>
<feature type="domain" description="Polymerase/histidinol phosphatase N-terminal" evidence="11">
    <location>
        <begin position="16"/>
        <end position="83"/>
    </location>
</feature>
<comment type="similarity">
    <text evidence="2">Belongs to the DNA polymerase type-C family. DnaE subfamily.</text>
</comment>
<keyword evidence="8" id="KW-0239">DNA-directed DNA polymerase</keyword>
<dbReference type="NCBIfam" id="NF004226">
    <property type="entry name" value="PRK05673.1"/>
    <property type="match status" value="1"/>
</dbReference>
<dbReference type="GO" id="GO:0003887">
    <property type="term" value="F:DNA-directed DNA polymerase activity"/>
    <property type="evidence" value="ECO:0007669"/>
    <property type="project" value="UniProtKB-KW"/>
</dbReference>
<sequence>MKKEIIEGREGWNLFVHLHLHSEYSLLDGAARINDAVKRASEMQMPALAITDHGVMFGTVDFYKACKKAGIKPVLGCEVYVAPRSMDDRTPKIDDNLSHLVLLAENEEGYRNLLNLVSMAFIRGFYYKPRVDKELLSEHSRGLIALSGCIAGEVSARILAGENEKARQAAGDYRDIFGPENFFLELQDHGFAEQRKVNREMLKIHKEMNIPLVVTNDVHYVRRGDAETQDVLLAIQTGKSVDDPGRMKFQSEELYLKSPEEMNLLFGELSGALRNTVEIAGRCNVEIEFGKYYLPHYPVPEGYDADTYLAELCYQGARRIYGELSDGVKKRLEYELGVIKQMGYSAYFLIVWDFIHYARQNGIPVGPGRGSAAGSLVAYSLGITSIDPLKYGLLFERFLNPERVSMPDIDVDFCFERRGEIIDYVVRRYGADRVAQIITFGTMAARAAIRDVGRALNMPYGEVDRVAKLVPMELHMTIEKALNESPELRELYDQRPEVRKLIDTAAALEGMPRHASTHAAGVVITPEPLTNYLPLYKATDGPVTTQFAMGTVEELGLLKMDLLGLRTLTVISDALRLIKESTGEELDIERIPVDDQKTYQMLARGETAGVFQLESSGMRSILRDLRPEVFEDIVALVALYRPGPLGSGMVDDFIKNKHGFKKTKYLHPRLEPILKDTYGVILYQEQVMRIASDLAGFSLGEADLLRRAMGKKKPEIIAGLRSQFIEGAARNGVDGETAGQIFDLMEYFAGYGFNKSHSAAYALVSYQTAYLKANYPLQFMAALLTSVKDNTDKVAAYIEECRRLGIEVLPPDVNESRESFTVAGNKIRFGLAAVKNVGMGAVDSIIRAREKDGPFSDYADFCRRLDTRVVNKRVLESLIKCGAFDSLGYRRAQLMAAVDSGLALAQQSQRERENGQLSLLDFFGGSTDSVSISFPEVGEYPEDELLAMEKETLGLYISGHPLSRYREALNRLTTVKTVEITDLPDNSEVVLGGLITDVKKINTRRGEVMAFLTLEDLTGTVEVVVFPRTYTQNRLALRVDEVVLVKGKTSGGGEETKIIGEEISTVESCLGGELHIKIDSVSSPLLDQIQLILSSFKGESPVFLHFEKERRIIKAGENFWVDLSGPVVSRLEDLLGHARVKIKSRTGLSAAGKAEKDAAQAGPGPAAGPPAYIPAYDYDSERAGKKKVKFFSILEL</sequence>
<dbReference type="InterPro" id="IPR004805">
    <property type="entry name" value="DnaE2/DnaE/PolC"/>
</dbReference>
<dbReference type="STRING" id="370438.PTH_2220"/>
<dbReference type="Gene3D" id="1.10.10.1600">
    <property type="entry name" value="Bacterial DNA polymerase III alpha subunit, thumb domain"/>
    <property type="match status" value="1"/>
</dbReference>
<dbReference type="Pfam" id="PF02811">
    <property type="entry name" value="PHP"/>
    <property type="match status" value="1"/>
</dbReference>
<dbReference type="Gene3D" id="3.20.20.140">
    <property type="entry name" value="Metal-dependent hydrolases"/>
    <property type="match status" value="1"/>
</dbReference>
<dbReference type="eggNOG" id="COG0587">
    <property type="taxonomic scope" value="Bacteria"/>
</dbReference>
<dbReference type="EC" id="2.7.7.7" evidence="3"/>
<gene>
    <name evidence="12" type="primary">DnaE</name>
    <name evidence="12" type="ordered locus">PTH_2220</name>
</gene>
<organism evidence="12 13">
    <name type="scientific">Pelotomaculum thermopropionicum (strain DSM 13744 / JCM 10971 / SI)</name>
    <dbReference type="NCBI Taxonomy" id="370438"/>
    <lineage>
        <taxon>Bacteria</taxon>
        <taxon>Bacillati</taxon>
        <taxon>Bacillota</taxon>
        <taxon>Clostridia</taxon>
        <taxon>Eubacteriales</taxon>
        <taxon>Desulfotomaculaceae</taxon>
        <taxon>Pelotomaculum</taxon>
    </lineage>
</organism>
<name>A5D017_PELTS</name>
<dbReference type="SMART" id="SM00481">
    <property type="entry name" value="POLIIIAc"/>
    <property type="match status" value="1"/>
</dbReference>
<keyword evidence="13" id="KW-1185">Reference proteome</keyword>
<dbReference type="Pfam" id="PF01336">
    <property type="entry name" value="tRNA_anti-codon"/>
    <property type="match status" value="1"/>
</dbReference>
<evidence type="ECO:0000256" key="9">
    <source>
        <dbReference type="ARBA" id="ARBA00025611"/>
    </source>
</evidence>
<evidence type="ECO:0000256" key="7">
    <source>
        <dbReference type="ARBA" id="ARBA00022705"/>
    </source>
</evidence>
<dbReference type="PANTHER" id="PTHR32294:SF0">
    <property type="entry name" value="DNA POLYMERASE III SUBUNIT ALPHA"/>
    <property type="match status" value="1"/>
</dbReference>
<protein>
    <recommendedName>
        <fullName evidence="4">DNA polymerase III subunit alpha</fullName>
        <ecNumber evidence="3">2.7.7.7</ecNumber>
    </recommendedName>
</protein>
<comment type="function">
    <text evidence="9">DNA polymerase III is a complex, multichain enzyme responsible for most of the replicative synthesis in bacteria. This DNA polymerase also exhibits 3' to 5' exonuclease activity. The alpha chain is the DNA polymerase.</text>
</comment>
<dbReference type="InterPro" id="IPR041931">
    <property type="entry name" value="DNA_pol3_alpha_thumb_dom"/>
</dbReference>
<evidence type="ECO:0000256" key="5">
    <source>
        <dbReference type="ARBA" id="ARBA00022679"/>
    </source>
</evidence>
<dbReference type="PANTHER" id="PTHR32294">
    <property type="entry name" value="DNA POLYMERASE III SUBUNIT ALPHA"/>
    <property type="match status" value="1"/>
</dbReference>
<evidence type="ECO:0000313" key="13">
    <source>
        <dbReference type="Proteomes" id="UP000006556"/>
    </source>
</evidence>
<dbReference type="CDD" id="cd04485">
    <property type="entry name" value="DnaE_OBF"/>
    <property type="match status" value="1"/>
</dbReference>
<keyword evidence="7" id="KW-0235">DNA replication</keyword>
<accession>A5D017</accession>
<evidence type="ECO:0000256" key="2">
    <source>
        <dbReference type="ARBA" id="ARBA00009496"/>
    </source>
</evidence>
<evidence type="ECO:0000256" key="10">
    <source>
        <dbReference type="ARBA" id="ARBA00049244"/>
    </source>
</evidence>
<dbReference type="Pfam" id="PF07733">
    <property type="entry name" value="DNA_pol3_alpha"/>
    <property type="match status" value="1"/>
</dbReference>
<dbReference type="InterPro" id="IPR016195">
    <property type="entry name" value="Pol/histidinol_Pase-like"/>
</dbReference>
<evidence type="ECO:0000256" key="8">
    <source>
        <dbReference type="ARBA" id="ARBA00022932"/>
    </source>
</evidence>
<dbReference type="NCBIfam" id="TIGR00594">
    <property type="entry name" value="polc"/>
    <property type="match status" value="1"/>
</dbReference>
<evidence type="ECO:0000256" key="1">
    <source>
        <dbReference type="ARBA" id="ARBA00004496"/>
    </source>
</evidence>
<dbReference type="InterPro" id="IPR040982">
    <property type="entry name" value="DNA_pol3_finger"/>
</dbReference>
<dbReference type="NCBIfam" id="NF005298">
    <property type="entry name" value="PRK06826.1"/>
    <property type="match status" value="1"/>
</dbReference>
<dbReference type="Gene3D" id="1.10.150.870">
    <property type="match status" value="1"/>
</dbReference>
<dbReference type="Pfam" id="PF14579">
    <property type="entry name" value="HHH_6"/>
    <property type="match status" value="1"/>
</dbReference>
<dbReference type="GO" id="GO:0003676">
    <property type="term" value="F:nucleic acid binding"/>
    <property type="evidence" value="ECO:0007669"/>
    <property type="project" value="InterPro"/>
</dbReference>
<dbReference type="SUPFAM" id="SSF89550">
    <property type="entry name" value="PHP domain-like"/>
    <property type="match status" value="1"/>
</dbReference>
<dbReference type="KEGG" id="pth:PTH_2220"/>